<feature type="transmembrane region" description="Helical" evidence="1">
    <location>
        <begin position="30"/>
        <end position="51"/>
    </location>
</feature>
<keyword evidence="1" id="KW-1133">Transmembrane helix</keyword>
<dbReference type="Proteomes" id="UP001580391">
    <property type="component" value="Unassembled WGS sequence"/>
</dbReference>
<evidence type="ECO:0000313" key="2">
    <source>
        <dbReference type="EMBL" id="MFB5735954.1"/>
    </source>
</evidence>
<organism evidence="2 3">
    <name type="scientific">Leptospira wolffii</name>
    <dbReference type="NCBI Taxonomy" id="409998"/>
    <lineage>
        <taxon>Bacteria</taxon>
        <taxon>Pseudomonadati</taxon>
        <taxon>Spirochaetota</taxon>
        <taxon>Spirochaetia</taxon>
        <taxon>Leptospirales</taxon>
        <taxon>Leptospiraceae</taxon>
        <taxon>Leptospira</taxon>
    </lineage>
</organism>
<reference evidence="2 3" key="1">
    <citation type="submission" date="2024-09" db="EMBL/GenBank/DDBJ databases">
        <title>Taxonomic and Genotyping Characterization of Leptospira Strains isolated from Multiple Sources in Colombia highlights the importance of intermediate species.</title>
        <authorList>
            <person name="Torres Higuera L."/>
            <person name="Rojas Tapias D."/>
            <person name="Jimenez Velasquez S."/>
            <person name="Renjifo Ibanez C."/>
        </authorList>
    </citation>
    <scope>NUCLEOTIDE SEQUENCE [LARGE SCALE GENOMIC DNA]</scope>
    <source>
        <strain evidence="2 3">Lep080</strain>
    </source>
</reference>
<comment type="caution">
    <text evidence="2">The sequence shown here is derived from an EMBL/GenBank/DDBJ whole genome shotgun (WGS) entry which is preliminary data.</text>
</comment>
<keyword evidence="1" id="KW-0812">Transmembrane</keyword>
<evidence type="ECO:0000313" key="3">
    <source>
        <dbReference type="Proteomes" id="UP001580391"/>
    </source>
</evidence>
<dbReference type="EMBL" id="JBHILJ010000002">
    <property type="protein sequence ID" value="MFB5735954.1"/>
    <property type="molecule type" value="Genomic_DNA"/>
</dbReference>
<proteinExistence type="predicted"/>
<dbReference type="RefSeq" id="WP_246839171.1">
    <property type="nucleotide sequence ID" value="NZ_JBHILI010000002.1"/>
</dbReference>
<keyword evidence="1" id="KW-0472">Membrane</keyword>
<name>A0ABV5BNH5_9LEPT</name>
<keyword evidence="3" id="KW-1185">Reference proteome</keyword>
<sequence>MDQFARWNAYRLAFGFAAFSYLFYFLALPWALFAFLLLGFFCLLGGIFFPLEFDRAFRSGQSFLLGILSFIVSLFILLGYILVWKPVSLLFPQGTEKGKN</sequence>
<accession>A0ABV5BNH5</accession>
<gene>
    <name evidence="2" type="ORF">ACE5IX_05505</name>
</gene>
<feature type="transmembrane region" description="Helical" evidence="1">
    <location>
        <begin position="7"/>
        <end position="24"/>
    </location>
</feature>
<feature type="transmembrane region" description="Helical" evidence="1">
    <location>
        <begin position="63"/>
        <end position="83"/>
    </location>
</feature>
<protein>
    <submittedName>
        <fullName evidence="2">Uncharacterized protein</fullName>
    </submittedName>
</protein>
<evidence type="ECO:0000256" key="1">
    <source>
        <dbReference type="SAM" id="Phobius"/>
    </source>
</evidence>